<evidence type="ECO:0000313" key="3">
    <source>
        <dbReference type="Proteomes" id="UP000479692"/>
    </source>
</evidence>
<sequence>MATRGTGTSNRGFASMDPEKQRSIAAQGGRAAHAQGVAHEFDSEEARAAGRKGGQARSSRSAASRAANLASADRDIQEAPPVSPMHAMSDEVPRGGHV</sequence>
<proteinExistence type="predicted"/>
<accession>A0A7C9HKJ3</accession>
<dbReference type="RefSeq" id="WP_156639578.1">
    <property type="nucleotide sequence ID" value="NZ_WOXT01000001.1"/>
</dbReference>
<feature type="region of interest" description="Disordered" evidence="1">
    <location>
        <begin position="1"/>
        <end position="98"/>
    </location>
</feature>
<feature type="compositionally biased region" description="Low complexity" evidence="1">
    <location>
        <begin position="55"/>
        <end position="71"/>
    </location>
</feature>
<feature type="compositionally biased region" description="Basic and acidic residues" evidence="1">
    <location>
        <begin position="39"/>
        <end position="48"/>
    </location>
</feature>
<protein>
    <submittedName>
        <fullName evidence="2">General stress protein</fullName>
    </submittedName>
</protein>
<feature type="compositionally biased region" description="Polar residues" evidence="1">
    <location>
        <begin position="1"/>
        <end position="12"/>
    </location>
</feature>
<dbReference type="InterPro" id="IPR019626">
    <property type="entry name" value="Stress-induced_KGG_rpt"/>
</dbReference>
<feature type="compositionally biased region" description="Low complexity" evidence="1">
    <location>
        <begin position="25"/>
        <end position="38"/>
    </location>
</feature>
<dbReference type="EMBL" id="WOXT01000001">
    <property type="protein sequence ID" value="MUV12830.1"/>
    <property type="molecule type" value="Genomic_DNA"/>
</dbReference>
<dbReference type="Pfam" id="PF10685">
    <property type="entry name" value="KGG"/>
    <property type="match status" value="2"/>
</dbReference>
<keyword evidence="3" id="KW-1185">Reference proteome</keyword>
<reference evidence="2 3" key="1">
    <citation type="submission" date="2019-12" db="EMBL/GenBank/DDBJ databases">
        <authorList>
            <person name="Xu J."/>
        </authorList>
    </citation>
    <scope>NUCLEOTIDE SEQUENCE [LARGE SCALE GENOMIC DNA]</scope>
    <source>
        <strain evidence="2 3">HX-5-24</strain>
    </source>
</reference>
<feature type="compositionally biased region" description="Basic and acidic residues" evidence="1">
    <location>
        <begin position="88"/>
        <end position="98"/>
    </location>
</feature>
<gene>
    <name evidence="2" type="ORF">GN331_01260</name>
</gene>
<comment type="caution">
    <text evidence="2">The sequence shown here is derived from an EMBL/GenBank/DDBJ whole genome shotgun (WGS) entry which is preliminary data.</text>
</comment>
<dbReference type="AlphaFoldDB" id="A0A7C9HKJ3"/>
<dbReference type="Proteomes" id="UP000479692">
    <property type="component" value="Unassembled WGS sequence"/>
</dbReference>
<organism evidence="2 3">
    <name type="scientific">Noviluteimonas gilva</name>
    <dbReference type="NCBI Taxonomy" id="2682097"/>
    <lineage>
        <taxon>Bacteria</taxon>
        <taxon>Pseudomonadati</taxon>
        <taxon>Pseudomonadota</taxon>
        <taxon>Gammaproteobacteria</taxon>
        <taxon>Lysobacterales</taxon>
        <taxon>Lysobacteraceae</taxon>
        <taxon>Noviluteimonas</taxon>
    </lineage>
</organism>
<name>A0A7C9HKJ3_9GAMM</name>
<evidence type="ECO:0000256" key="1">
    <source>
        <dbReference type="SAM" id="MobiDB-lite"/>
    </source>
</evidence>
<evidence type="ECO:0000313" key="2">
    <source>
        <dbReference type="EMBL" id="MUV12830.1"/>
    </source>
</evidence>